<proteinExistence type="predicted"/>
<reference evidence="2" key="1">
    <citation type="submission" date="2023-10" db="EMBL/GenBank/DDBJ databases">
        <title>Genome assemblies of two species of porcelain crab, Petrolisthes cinctipes and Petrolisthes manimaculis (Anomura: Porcellanidae).</title>
        <authorList>
            <person name="Angst P."/>
        </authorList>
    </citation>
    <scope>NUCLEOTIDE SEQUENCE</scope>
    <source>
        <strain evidence="2">PB745_01</strain>
        <tissue evidence="2">Gill</tissue>
    </source>
</reference>
<dbReference type="AlphaFoldDB" id="A0AAE1KHG1"/>
<dbReference type="EMBL" id="JAWQEG010002316">
    <property type="protein sequence ID" value="KAK3872753.1"/>
    <property type="molecule type" value="Genomic_DNA"/>
</dbReference>
<accession>A0AAE1KHG1</accession>
<comment type="caution">
    <text evidence="2">The sequence shown here is derived from an EMBL/GenBank/DDBJ whole genome shotgun (WGS) entry which is preliminary data.</text>
</comment>
<protein>
    <submittedName>
        <fullName evidence="2">Uncharacterized protein</fullName>
    </submittedName>
</protein>
<gene>
    <name evidence="2" type="ORF">Pcinc_022176</name>
</gene>
<evidence type="ECO:0000313" key="2">
    <source>
        <dbReference type="EMBL" id="KAK3872753.1"/>
    </source>
</evidence>
<organism evidence="2 3">
    <name type="scientific">Petrolisthes cinctipes</name>
    <name type="common">Flat porcelain crab</name>
    <dbReference type="NCBI Taxonomy" id="88211"/>
    <lineage>
        <taxon>Eukaryota</taxon>
        <taxon>Metazoa</taxon>
        <taxon>Ecdysozoa</taxon>
        <taxon>Arthropoda</taxon>
        <taxon>Crustacea</taxon>
        <taxon>Multicrustacea</taxon>
        <taxon>Malacostraca</taxon>
        <taxon>Eumalacostraca</taxon>
        <taxon>Eucarida</taxon>
        <taxon>Decapoda</taxon>
        <taxon>Pleocyemata</taxon>
        <taxon>Anomura</taxon>
        <taxon>Galatheoidea</taxon>
        <taxon>Porcellanidae</taxon>
        <taxon>Petrolisthes</taxon>
    </lineage>
</organism>
<sequence length="212" mass="22707">MSAHVLAEVARGYRSASINVATAGENTTDILPLGNIRPPIDFSVYYYGEQQQQTRHVEVVVAAVISTGKGGYYGRWSWVATGESTQRLAAAAAAASAACVLSPQKRPIDLTLHTTSTTTTPVTPTTTPATPAPITSTTISTPTPASITDTNDDQPSRMRQWQQSPRGGSCVRGCWTIWSWWGPVVPPEPPLSNPRSSSDVTLLTTIKTSHCR</sequence>
<feature type="region of interest" description="Disordered" evidence="1">
    <location>
        <begin position="115"/>
        <end position="165"/>
    </location>
</feature>
<feature type="compositionally biased region" description="Low complexity" evidence="1">
    <location>
        <begin position="115"/>
        <end position="148"/>
    </location>
</feature>
<evidence type="ECO:0000313" key="3">
    <source>
        <dbReference type="Proteomes" id="UP001286313"/>
    </source>
</evidence>
<keyword evidence="3" id="KW-1185">Reference proteome</keyword>
<evidence type="ECO:0000256" key="1">
    <source>
        <dbReference type="SAM" id="MobiDB-lite"/>
    </source>
</evidence>
<name>A0AAE1KHG1_PETCI</name>
<dbReference type="Proteomes" id="UP001286313">
    <property type="component" value="Unassembled WGS sequence"/>
</dbReference>